<proteinExistence type="predicted"/>
<accession>A0A413SJ02</accession>
<gene>
    <name evidence="1" type="ORF">DW924_12285</name>
</gene>
<dbReference type="Proteomes" id="UP000285642">
    <property type="component" value="Unassembled WGS sequence"/>
</dbReference>
<dbReference type="AlphaFoldDB" id="A0A413SJ02"/>
<name>A0A413SJ02_9FIRM</name>
<protein>
    <submittedName>
        <fullName evidence="1">Uncharacterized protein</fullName>
    </submittedName>
</protein>
<dbReference type="EMBL" id="QSFS01000014">
    <property type="protein sequence ID" value="RHA67535.1"/>
    <property type="molecule type" value="Genomic_DNA"/>
</dbReference>
<reference evidence="1 2" key="1">
    <citation type="submission" date="2018-08" db="EMBL/GenBank/DDBJ databases">
        <title>A genome reference for cultivated species of the human gut microbiota.</title>
        <authorList>
            <person name="Zou Y."/>
            <person name="Xue W."/>
            <person name="Luo G."/>
        </authorList>
    </citation>
    <scope>NUCLEOTIDE SEQUENCE [LARGE SCALE GENOMIC DNA]</scope>
    <source>
        <strain evidence="1 2">AM42-8</strain>
    </source>
</reference>
<evidence type="ECO:0000313" key="1">
    <source>
        <dbReference type="EMBL" id="RHA67535.1"/>
    </source>
</evidence>
<evidence type="ECO:0000313" key="2">
    <source>
        <dbReference type="Proteomes" id="UP000285642"/>
    </source>
</evidence>
<organism evidence="1 2">
    <name type="scientific">Dorea formicigenerans</name>
    <dbReference type="NCBI Taxonomy" id="39486"/>
    <lineage>
        <taxon>Bacteria</taxon>
        <taxon>Bacillati</taxon>
        <taxon>Bacillota</taxon>
        <taxon>Clostridia</taxon>
        <taxon>Lachnospirales</taxon>
        <taxon>Lachnospiraceae</taxon>
        <taxon>Dorea</taxon>
    </lineage>
</organism>
<comment type="caution">
    <text evidence="1">The sequence shown here is derived from an EMBL/GenBank/DDBJ whole genome shotgun (WGS) entry which is preliminary data.</text>
</comment>
<sequence>MIHQGFYHLFCSPLFFLQLPICCHLHYTSLAIEKIAYFMKLVGWEQLAMQGVPRWQVHKRVAGGSQRRGSVASPV</sequence>